<feature type="domain" description="Fe/B12 periplasmic-binding" evidence="2">
    <location>
        <begin position="56"/>
        <end position="299"/>
    </location>
</feature>
<evidence type="ECO:0000313" key="4">
    <source>
        <dbReference type="EMBL" id="SHK14622.1"/>
    </source>
</evidence>
<evidence type="ECO:0000256" key="1">
    <source>
        <dbReference type="SAM" id="MobiDB-lite"/>
    </source>
</evidence>
<accession>E7QRV1</accession>
<dbReference type="EMBL" id="FRAN01000001">
    <property type="protein sequence ID" value="SHK14622.1"/>
    <property type="molecule type" value="Genomic_DNA"/>
</dbReference>
<dbReference type="PATRIC" id="fig|797209.4.peg.1517"/>
<name>E7QRV1_HALPU</name>
<sequence length="359" mass="37438">MRRVLLSALVLVAAVVGSLGVGLGAGVAGAQETCTYPVTKTDATGTNVTIEEEPSRIVTLSPSAAQTMWKIGGKEKVVGVSKYSAYLDGASAKANVSGSGMTAAVPEKVVAQEPDLVLAPNVISDETVKKLRDAGLTVYKFRESKSIDDIYAKTELTGRLTGECDGAQRTVSWMKDRIETVHQAVEGEDSPKVMYVMSGGYTAGSGTFMDTIITQAGGTNVAAEAGIKSYQPISSEVVVEQQPDWFILSAGSKIPDDYGETPAAKENRTVSLNPNYVSQPAPQIVTPITKLAKTLHPEAYAQANVTTTTETTNTDTSGTDSKTTTTTAATTTESNGQPGLGVPVAVAAVALVGLLARRD</sequence>
<evidence type="ECO:0000313" key="6">
    <source>
        <dbReference type="Proteomes" id="UP000184203"/>
    </source>
</evidence>
<organism evidence="3 5">
    <name type="scientific">Haladaptatus paucihalophilus DX253</name>
    <dbReference type="NCBI Taxonomy" id="797209"/>
    <lineage>
        <taxon>Archaea</taxon>
        <taxon>Methanobacteriati</taxon>
        <taxon>Methanobacteriota</taxon>
        <taxon>Stenosarchaea group</taxon>
        <taxon>Halobacteria</taxon>
        <taxon>Halobacteriales</taxon>
        <taxon>Haladaptataceae</taxon>
        <taxon>Haladaptatus</taxon>
    </lineage>
</organism>
<dbReference type="AlphaFoldDB" id="E7QRV1"/>
<dbReference type="Proteomes" id="UP000184203">
    <property type="component" value="Unassembled WGS sequence"/>
</dbReference>
<evidence type="ECO:0000313" key="5">
    <source>
        <dbReference type="Proteomes" id="UP000003751"/>
    </source>
</evidence>
<protein>
    <submittedName>
        <fullName evidence="4">Iron complex transport system substrate-binding protein</fullName>
    </submittedName>
    <submittedName>
        <fullName evidence="3">Periplasmic binding protein</fullName>
    </submittedName>
</protein>
<dbReference type="NCBIfam" id="TIGR04281">
    <property type="entry name" value="peripla_PGF_1"/>
    <property type="match status" value="1"/>
</dbReference>
<dbReference type="SUPFAM" id="SSF53807">
    <property type="entry name" value="Helical backbone' metal receptor"/>
    <property type="match status" value="1"/>
</dbReference>
<dbReference type="STRING" id="797209.GCA_000376445_00203"/>
<keyword evidence="6" id="KW-1185">Reference proteome</keyword>
<gene>
    <name evidence="4" type="ORF">SAMN05444342_0737</name>
    <name evidence="3" type="ORF">ZOD2009_07619</name>
</gene>
<reference evidence="4" key="2">
    <citation type="submission" date="2016-11" db="EMBL/GenBank/DDBJ databases">
        <authorList>
            <person name="Jaros S."/>
            <person name="Januszkiewicz K."/>
            <person name="Wedrychowicz H."/>
        </authorList>
    </citation>
    <scope>NUCLEOTIDE SEQUENCE [LARGE SCALE GENOMIC DNA]</scope>
    <source>
        <strain evidence="4">DX253</strain>
    </source>
</reference>
<dbReference type="RefSeq" id="WP_007978550.1">
    <property type="nucleotide sequence ID" value="NZ_AEMG01000006.1"/>
</dbReference>
<dbReference type="PROSITE" id="PS50983">
    <property type="entry name" value="FE_B12_PBP"/>
    <property type="match status" value="1"/>
</dbReference>
<dbReference type="EMBL" id="AEMG01000006">
    <property type="protein sequence ID" value="EFW92720.1"/>
    <property type="molecule type" value="Genomic_DNA"/>
</dbReference>
<dbReference type="eggNOG" id="arCOG04233">
    <property type="taxonomic scope" value="Archaea"/>
</dbReference>
<dbReference type="PANTHER" id="PTHR30535:SF34">
    <property type="entry name" value="MOLYBDATE-BINDING PROTEIN MOLA"/>
    <property type="match status" value="1"/>
</dbReference>
<feature type="compositionally biased region" description="Low complexity" evidence="1">
    <location>
        <begin position="306"/>
        <end position="338"/>
    </location>
</feature>
<dbReference type="Gene3D" id="3.40.50.1980">
    <property type="entry name" value="Nitrogenase molybdenum iron protein domain"/>
    <property type="match status" value="2"/>
</dbReference>
<dbReference type="InterPro" id="IPR002491">
    <property type="entry name" value="ABC_transptr_periplasmic_BD"/>
</dbReference>
<dbReference type="PANTHER" id="PTHR30535">
    <property type="entry name" value="VITAMIN B12-BINDING PROTEIN"/>
    <property type="match status" value="1"/>
</dbReference>
<reference evidence="6" key="3">
    <citation type="submission" date="2016-11" db="EMBL/GenBank/DDBJ databases">
        <authorList>
            <person name="Varghese N."/>
            <person name="Submissions S."/>
        </authorList>
    </citation>
    <scope>NUCLEOTIDE SEQUENCE [LARGE SCALE GENOMIC DNA]</scope>
    <source>
        <strain evidence="6">DX253</strain>
    </source>
</reference>
<evidence type="ECO:0000259" key="2">
    <source>
        <dbReference type="PROSITE" id="PS50983"/>
    </source>
</evidence>
<dbReference type="InterPro" id="IPR026469">
    <property type="entry name" value="Peripla_PGF_1"/>
</dbReference>
<dbReference type="GO" id="GO:0071281">
    <property type="term" value="P:cellular response to iron ion"/>
    <property type="evidence" value="ECO:0007669"/>
    <property type="project" value="TreeGrafter"/>
</dbReference>
<proteinExistence type="predicted"/>
<feature type="region of interest" description="Disordered" evidence="1">
    <location>
        <begin position="303"/>
        <end position="338"/>
    </location>
</feature>
<reference evidence="3 5" key="1">
    <citation type="journal article" date="2014" name="ISME J.">
        <title>Trehalose/2-sulfotrehalose biosynthesis and glycine-betaine uptake are widely spread mechanisms for osmoadaptation in the Halobacteriales.</title>
        <authorList>
            <person name="Youssef N.H."/>
            <person name="Savage-Ashlock K.N."/>
            <person name="McCully A.L."/>
            <person name="Luedtke B."/>
            <person name="Shaw E.I."/>
            <person name="Hoff W.D."/>
            <person name="Elshahed M.S."/>
        </authorList>
    </citation>
    <scope>NUCLEOTIDE SEQUENCE [LARGE SCALE GENOMIC DNA]</scope>
    <source>
        <strain evidence="3 5">DX253</strain>
    </source>
</reference>
<dbReference type="OrthoDB" id="214567at2157"/>
<evidence type="ECO:0000313" key="3">
    <source>
        <dbReference type="EMBL" id="EFW92720.1"/>
    </source>
</evidence>
<dbReference type="Pfam" id="PF01497">
    <property type="entry name" value="Peripla_BP_2"/>
    <property type="match status" value="1"/>
</dbReference>
<dbReference type="Proteomes" id="UP000003751">
    <property type="component" value="Unassembled WGS sequence"/>
</dbReference>
<dbReference type="InterPro" id="IPR050902">
    <property type="entry name" value="ABC_Transporter_SBP"/>
</dbReference>